<dbReference type="OrthoDB" id="3368702at2"/>
<dbReference type="STRING" id="115433.SAMN05421835_12768"/>
<protein>
    <recommendedName>
        <fullName evidence="1">UPF0311 protein SAMN05421835_12768</fullName>
    </recommendedName>
</protein>
<reference evidence="2 3" key="1">
    <citation type="submission" date="2016-10" db="EMBL/GenBank/DDBJ databases">
        <authorList>
            <person name="de Groot N.N."/>
        </authorList>
    </citation>
    <scope>NUCLEOTIDE SEQUENCE [LARGE SCALE GENOMIC DNA]</scope>
    <source>
        <strain evidence="2 3">DSM 44468</strain>
    </source>
</reference>
<gene>
    <name evidence="2" type="ORF">SAMN05421835_12768</name>
</gene>
<dbReference type="InterPro" id="IPR020915">
    <property type="entry name" value="UPF0311"/>
</dbReference>
<evidence type="ECO:0000313" key="2">
    <source>
        <dbReference type="EMBL" id="SFK65473.1"/>
    </source>
</evidence>
<dbReference type="PANTHER" id="PTHR37315:SF1">
    <property type="entry name" value="UPF0311 PROTEIN BLR7842"/>
    <property type="match status" value="1"/>
</dbReference>
<evidence type="ECO:0000256" key="1">
    <source>
        <dbReference type="HAMAP-Rule" id="MF_00775"/>
    </source>
</evidence>
<dbReference type="PANTHER" id="PTHR37315">
    <property type="entry name" value="UPF0311 PROTEIN BLR7842"/>
    <property type="match status" value="1"/>
</dbReference>
<dbReference type="Gene3D" id="2.40.160.20">
    <property type="match status" value="1"/>
</dbReference>
<dbReference type="Proteomes" id="UP000199025">
    <property type="component" value="Unassembled WGS sequence"/>
</dbReference>
<accession>A0A1I4BAA1</accession>
<dbReference type="AlphaFoldDB" id="A0A1I4BAA1"/>
<proteinExistence type="inferred from homology"/>
<dbReference type="RefSeq" id="WP_091514925.1">
    <property type="nucleotide sequence ID" value="NZ_CBDQZW010000013.1"/>
</dbReference>
<organism evidence="2 3">
    <name type="scientific">Amycolatopsis sacchari</name>
    <dbReference type="NCBI Taxonomy" id="115433"/>
    <lineage>
        <taxon>Bacteria</taxon>
        <taxon>Bacillati</taxon>
        <taxon>Actinomycetota</taxon>
        <taxon>Actinomycetes</taxon>
        <taxon>Pseudonocardiales</taxon>
        <taxon>Pseudonocardiaceae</taxon>
        <taxon>Amycolatopsis</taxon>
    </lineage>
</organism>
<dbReference type="EMBL" id="FORP01000027">
    <property type="protein sequence ID" value="SFK65473.1"/>
    <property type="molecule type" value="Genomic_DNA"/>
</dbReference>
<keyword evidence="3" id="KW-1185">Reference proteome</keyword>
<name>A0A1I4BAA1_9PSEU</name>
<sequence length="153" mass="16409">MLFPPPGLEPLATVTVDLAPPLDFGPGPDGHHRTVPITGGTVDGPALSGRVLPGGADWQRVLPDGTVFVEARYTLELSGALVGLVSTGVRTGPPEVLAALARGEDVDPAEYYFRVTLRATTADPRYRWLTTSVLIGRAERTANQVRYDLHRLL</sequence>
<dbReference type="HAMAP" id="MF_00775">
    <property type="entry name" value="UPF0311"/>
    <property type="match status" value="1"/>
</dbReference>
<dbReference type="Pfam" id="PF11578">
    <property type="entry name" value="DUF3237"/>
    <property type="match status" value="1"/>
</dbReference>
<comment type="similarity">
    <text evidence="1">Belongs to the UPF0311 family.</text>
</comment>
<evidence type="ECO:0000313" key="3">
    <source>
        <dbReference type="Proteomes" id="UP000199025"/>
    </source>
</evidence>